<evidence type="ECO:0000313" key="1">
    <source>
        <dbReference type="EMBL" id="EDR26795.1"/>
    </source>
</evidence>
<dbReference type="OrthoDB" id="20669at2759"/>
<name>B0EF65_ENTDS</name>
<dbReference type="InterPro" id="IPR001611">
    <property type="entry name" value="Leu-rich_rpt"/>
</dbReference>
<organism evidence="2">
    <name type="scientific">Entamoeba dispar (strain ATCC PRA-260 / SAW760)</name>
    <dbReference type="NCBI Taxonomy" id="370354"/>
    <lineage>
        <taxon>Eukaryota</taxon>
        <taxon>Amoebozoa</taxon>
        <taxon>Evosea</taxon>
        <taxon>Archamoebae</taxon>
        <taxon>Mastigamoebida</taxon>
        <taxon>Entamoebidae</taxon>
        <taxon>Entamoeba</taxon>
    </lineage>
</organism>
<dbReference type="Proteomes" id="UP000008076">
    <property type="component" value="Unassembled WGS sequence"/>
</dbReference>
<dbReference type="OMA" id="DSHKEYL"/>
<dbReference type="InterPro" id="IPR015943">
    <property type="entry name" value="WD40/YVTN_repeat-like_dom_sf"/>
</dbReference>
<dbReference type="PROSITE" id="PS51450">
    <property type="entry name" value="LRR"/>
    <property type="match status" value="1"/>
</dbReference>
<keyword evidence="2" id="KW-1185">Reference proteome</keyword>
<dbReference type="SMART" id="SM00320">
    <property type="entry name" value="WD40"/>
    <property type="match status" value="3"/>
</dbReference>
<accession>B0EF65</accession>
<proteinExistence type="predicted"/>
<reference evidence="2" key="1">
    <citation type="submission" date="2007-12" db="EMBL/GenBank/DDBJ databases">
        <title>Annotation of Entamoeba dispar SAW760.</title>
        <authorList>
            <person name="Lorenzi H."/>
            <person name="Inman J."/>
            <person name="Schobel S."/>
            <person name="Amedeo P."/>
            <person name="Caler E."/>
        </authorList>
    </citation>
    <scope>NUCLEOTIDE SEQUENCE [LARGE SCALE GENOMIC DNA]</scope>
    <source>
        <strain evidence="2">ATCC PRA-260 / SAW760</strain>
    </source>
</reference>
<dbReference type="GeneID" id="5881922"/>
<protein>
    <submittedName>
        <fullName evidence="1">Uncharacterized protein</fullName>
    </submittedName>
</protein>
<evidence type="ECO:0000313" key="2">
    <source>
        <dbReference type="Proteomes" id="UP000008076"/>
    </source>
</evidence>
<dbReference type="PANTHER" id="PTHR47201">
    <property type="entry name" value="BNAC09G30780D PROTEIN"/>
    <property type="match status" value="1"/>
</dbReference>
<dbReference type="EMBL" id="DS549025">
    <property type="protein sequence ID" value="EDR26795.1"/>
    <property type="molecule type" value="Genomic_DNA"/>
</dbReference>
<dbReference type="RefSeq" id="XP_001736908.1">
    <property type="nucleotide sequence ID" value="XM_001736856.1"/>
</dbReference>
<dbReference type="KEGG" id="edi:EDI_252600"/>
<dbReference type="PANTHER" id="PTHR47201:SF1">
    <property type="entry name" value="PROTEIN DWD HYPERSENSITIVE TO UV-B 1"/>
    <property type="match status" value="1"/>
</dbReference>
<dbReference type="InterPro" id="IPR036322">
    <property type="entry name" value="WD40_repeat_dom_sf"/>
</dbReference>
<dbReference type="GO" id="GO:0080008">
    <property type="term" value="C:Cul4-RING E3 ubiquitin ligase complex"/>
    <property type="evidence" value="ECO:0007669"/>
    <property type="project" value="InterPro"/>
</dbReference>
<dbReference type="AlphaFoldDB" id="B0EF65"/>
<dbReference type="VEuPathDB" id="AmoebaDB:EDI_252600"/>
<dbReference type="GO" id="GO:0071493">
    <property type="term" value="P:cellular response to UV-B"/>
    <property type="evidence" value="ECO:0007669"/>
    <property type="project" value="InterPro"/>
</dbReference>
<dbReference type="eggNOG" id="ENOG502S7DG">
    <property type="taxonomic scope" value="Eukaryota"/>
</dbReference>
<dbReference type="InterPro" id="IPR001680">
    <property type="entry name" value="WD40_rpt"/>
</dbReference>
<sequence>MTTLTYLNLENNQLEKVPIITQLNNLNISDNPLLNDKLNFIHLRQMTSLTSLTINPSTVKQRVSLQELSSWLDEIIEFENSKKKGSQRLKLLKAQRNYLNKVLSFTNPTTRYCDVYTKLLLVFLPYIKEFNSTLITMNTKVELNQSILDTFQFRNEINLISQLETRIQGNSKNIKLGISSQLSYSRLERIFHTIKDPRQIDFSLINPGSIALTTKNGKLFVGCIHSEKLIEYETVFDSLTLGLNWGKTLNTSSKILVGSLDGMVSLFDTNTKYSLKTIDNLQRVSSLSINCDSSKFISSGYENNIFVFNFETMQLHRVLGGFHNDIINVASFSKKNPSILSACSYDRIVTCWDLRTPCRSPILQFTGQTPLTTTMYSDDDSSIVIGGEDGYVVDIDTRTVNPKSMKSERSWQSKNATRAIYSNSNNSILSIDSSDVVHVNDRFTGKKVTDLIFDWDSLNEPLNGKLLSIKRDPFNDEEYYFIRLNKQQEEKNYSLLKTIVI</sequence>
<dbReference type="Gene3D" id="2.130.10.10">
    <property type="entry name" value="YVTN repeat-like/Quinoprotein amine dehydrogenase"/>
    <property type="match status" value="1"/>
</dbReference>
<dbReference type="InterPro" id="IPR046377">
    <property type="entry name" value="DHU1"/>
</dbReference>
<dbReference type="SUPFAM" id="SSF50978">
    <property type="entry name" value="WD40 repeat-like"/>
    <property type="match status" value="1"/>
</dbReference>
<gene>
    <name evidence="1" type="ORF">EDI_252600</name>
</gene>